<keyword evidence="1" id="KW-0812">Transmembrane</keyword>
<dbReference type="OrthoDB" id="9779233at2"/>
<accession>A0A062U348</accession>
<feature type="transmembrane region" description="Helical" evidence="1">
    <location>
        <begin position="58"/>
        <end position="81"/>
    </location>
</feature>
<keyword evidence="3" id="KW-1185">Reference proteome</keyword>
<sequence length="266" mass="30074">MLQIIAINFGISLAAFIVLWAISVKIRNASIVDIFWGPACALPALMTWLQLGHHSLRATLLTALVLLWGMRLGLYLFSRNIGHGEDFRYVRMREKAGGDKVFVMRSLTHVFILQCVISFFVSLPVQIGQFGVSPWFLFPEGELGVLAYAGIAIFAIGLIFEGIGDFQLQQFKKDPANKGKLMDRGLWGWTRHPNYFGDAAVWTGLTLIALESQWGFLTILSPALMIYFLYHTSGKALLERSMSRRYPEYETYKKRVSGFFPLPPSR</sequence>
<dbReference type="STRING" id="1280946.HY29_13210"/>
<keyword evidence="1" id="KW-1133">Transmembrane helix</keyword>
<dbReference type="PROSITE" id="PS50244">
    <property type="entry name" value="S5A_REDUCTASE"/>
    <property type="match status" value="1"/>
</dbReference>
<dbReference type="InterPro" id="IPR010721">
    <property type="entry name" value="UstE-like"/>
</dbReference>
<keyword evidence="1" id="KW-0472">Membrane</keyword>
<dbReference type="Pfam" id="PF06966">
    <property type="entry name" value="DUF1295"/>
    <property type="match status" value="1"/>
</dbReference>
<dbReference type="RefSeq" id="WP_034795464.1">
    <property type="nucleotide sequence ID" value="NZ_AWFF01000034.1"/>
</dbReference>
<feature type="transmembrane region" description="Helical" evidence="1">
    <location>
        <begin position="102"/>
        <end position="125"/>
    </location>
</feature>
<protein>
    <submittedName>
        <fullName evidence="2">Uncharacterized protein</fullName>
    </submittedName>
</protein>
<dbReference type="Proteomes" id="UP000027037">
    <property type="component" value="Unassembled WGS sequence"/>
</dbReference>
<comment type="caution">
    <text evidence="2">The sequence shown here is derived from an EMBL/GenBank/DDBJ whole genome shotgun (WGS) entry which is preliminary data.</text>
</comment>
<feature type="transmembrane region" description="Helical" evidence="1">
    <location>
        <begin position="145"/>
        <end position="163"/>
    </location>
</feature>
<organism evidence="2 3">
    <name type="scientific">Hyphomonas beringensis</name>
    <dbReference type="NCBI Taxonomy" id="1280946"/>
    <lineage>
        <taxon>Bacteria</taxon>
        <taxon>Pseudomonadati</taxon>
        <taxon>Pseudomonadota</taxon>
        <taxon>Alphaproteobacteria</taxon>
        <taxon>Hyphomonadales</taxon>
        <taxon>Hyphomonadaceae</taxon>
        <taxon>Hyphomonas</taxon>
    </lineage>
</organism>
<gene>
    <name evidence="2" type="ORF">HY29_13210</name>
</gene>
<dbReference type="EMBL" id="AWFF01000034">
    <property type="protein sequence ID" value="KCZ54751.1"/>
    <property type="molecule type" value="Genomic_DNA"/>
</dbReference>
<evidence type="ECO:0000256" key="1">
    <source>
        <dbReference type="SAM" id="Phobius"/>
    </source>
</evidence>
<dbReference type="AlphaFoldDB" id="A0A062U348"/>
<dbReference type="PANTHER" id="PTHR32251:SF17">
    <property type="entry name" value="STEROID 5-ALPHA REDUCTASE C-TERMINAL DOMAIN-CONTAINING PROTEIN"/>
    <property type="match status" value="1"/>
</dbReference>
<name>A0A062U348_9PROT</name>
<dbReference type="PATRIC" id="fig|1280946.3.peg.1652"/>
<dbReference type="Gene3D" id="1.20.120.1630">
    <property type="match status" value="1"/>
</dbReference>
<feature type="transmembrane region" description="Helical" evidence="1">
    <location>
        <begin position="34"/>
        <end position="52"/>
    </location>
</feature>
<feature type="transmembrane region" description="Helical" evidence="1">
    <location>
        <begin position="6"/>
        <end position="22"/>
    </location>
</feature>
<dbReference type="GO" id="GO:0016020">
    <property type="term" value="C:membrane"/>
    <property type="evidence" value="ECO:0007669"/>
    <property type="project" value="TreeGrafter"/>
</dbReference>
<evidence type="ECO:0000313" key="3">
    <source>
        <dbReference type="Proteomes" id="UP000027037"/>
    </source>
</evidence>
<dbReference type="PANTHER" id="PTHR32251">
    <property type="entry name" value="3-OXO-5-ALPHA-STEROID 4-DEHYDROGENASE"/>
    <property type="match status" value="1"/>
</dbReference>
<dbReference type="eggNOG" id="COG3752">
    <property type="taxonomic scope" value="Bacteria"/>
</dbReference>
<evidence type="ECO:0000313" key="2">
    <source>
        <dbReference type="EMBL" id="KCZ54751.1"/>
    </source>
</evidence>
<proteinExistence type="predicted"/>
<reference evidence="2 3" key="1">
    <citation type="journal article" date="2014" name="Antonie Van Leeuwenhoek">
        <title>Hyphomonas beringensis sp. nov. and Hyphomonas chukchiensis sp. nov., isolated from surface seawater of the Bering Sea and Chukchi Sea.</title>
        <authorList>
            <person name="Li C."/>
            <person name="Lai Q."/>
            <person name="Li G."/>
            <person name="Dong C."/>
            <person name="Wang J."/>
            <person name="Liao Y."/>
            <person name="Shao Z."/>
        </authorList>
    </citation>
    <scope>NUCLEOTIDE SEQUENCE [LARGE SCALE GENOMIC DNA]</scope>
    <source>
        <strain evidence="2 3">25B14_1</strain>
    </source>
</reference>